<dbReference type="EMBL" id="CP136862">
    <property type="protein sequence ID" value="WOJ90418.1"/>
    <property type="molecule type" value="Genomic_DNA"/>
</dbReference>
<evidence type="ECO:0000313" key="1">
    <source>
        <dbReference type="EMBL" id="WOJ90418.1"/>
    </source>
</evidence>
<proteinExistence type="predicted"/>
<keyword evidence="2" id="KW-1185">Reference proteome</keyword>
<dbReference type="Proteomes" id="UP001626536">
    <property type="component" value="Chromosome"/>
</dbReference>
<reference evidence="1 2" key="1">
    <citation type="submission" date="2023-10" db="EMBL/GenBank/DDBJ databases">
        <title>Novel methanotroph of the genus Methylocapsa from a subarctic wetland.</title>
        <authorList>
            <person name="Belova S.E."/>
            <person name="Oshkin I.Y."/>
            <person name="Miroshnikov K."/>
            <person name="Dedysh S.N."/>
        </authorList>
    </citation>
    <scope>NUCLEOTIDE SEQUENCE [LARGE SCALE GENOMIC DNA]</scope>
    <source>
        <strain evidence="1 2">RX1</strain>
    </source>
</reference>
<sequence>MAKIVFTTFAEVQTALQTFVTNNNIPISGAPHGVMWEKGGSTPDEKYQYFVTKDAIPGFPILTKGSGKTSNIILALSGKAPFDGSTFPQMPPGGPYLATDIVEAISAWIDAGAKQ</sequence>
<gene>
    <name evidence="1" type="ORF">RZS28_03740</name>
</gene>
<dbReference type="RefSeq" id="WP_407339866.1">
    <property type="nucleotide sequence ID" value="NZ_CP136862.1"/>
</dbReference>
<accession>A0ABZ0HT88</accession>
<evidence type="ECO:0000313" key="2">
    <source>
        <dbReference type="Proteomes" id="UP001626536"/>
    </source>
</evidence>
<protein>
    <submittedName>
        <fullName evidence="1">Uncharacterized protein</fullName>
    </submittedName>
</protein>
<organism evidence="1 2">
    <name type="scientific">Methylocapsa polymorpha</name>
    <dbReference type="NCBI Taxonomy" id="3080828"/>
    <lineage>
        <taxon>Bacteria</taxon>
        <taxon>Pseudomonadati</taxon>
        <taxon>Pseudomonadota</taxon>
        <taxon>Alphaproteobacteria</taxon>
        <taxon>Hyphomicrobiales</taxon>
        <taxon>Beijerinckiaceae</taxon>
        <taxon>Methylocapsa</taxon>
    </lineage>
</organism>
<name>A0ABZ0HT88_9HYPH</name>